<dbReference type="GO" id="GO:0048046">
    <property type="term" value="C:apoplast"/>
    <property type="evidence" value="ECO:0007669"/>
    <property type="project" value="UniProtKB-SubCell"/>
</dbReference>
<dbReference type="InterPro" id="IPR044859">
    <property type="entry name" value="Allene_oxi_cyc_Dirigent"/>
</dbReference>
<keyword evidence="6" id="KW-1185">Reference proteome</keyword>
<gene>
    <name evidence="5" type="ORF">Salat_0099700</name>
</gene>
<dbReference type="AlphaFoldDB" id="A0AAE2CWZ6"/>
<dbReference type="Pfam" id="PF03018">
    <property type="entry name" value="Dirigent"/>
    <property type="match status" value="1"/>
</dbReference>
<reference evidence="5" key="1">
    <citation type="submission" date="2020-06" db="EMBL/GenBank/DDBJ databases">
        <authorList>
            <person name="Li T."/>
            <person name="Hu X."/>
            <person name="Zhang T."/>
            <person name="Song X."/>
            <person name="Zhang H."/>
            <person name="Dai N."/>
            <person name="Sheng W."/>
            <person name="Hou X."/>
            <person name="Wei L."/>
        </authorList>
    </citation>
    <scope>NUCLEOTIDE SEQUENCE</scope>
    <source>
        <strain evidence="5">3651</strain>
        <tissue evidence="5">Leaf</tissue>
    </source>
</reference>
<dbReference type="EMBL" id="JACGWO010000001">
    <property type="protein sequence ID" value="KAK4437657.1"/>
    <property type="molecule type" value="Genomic_DNA"/>
</dbReference>
<evidence type="ECO:0000313" key="6">
    <source>
        <dbReference type="Proteomes" id="UP001293254"/>
    </source>
</evidence>
<dbReference type="Proteomes" id="UP001293254">
    <property type="component" value="Unassembled WGS sequence"/>
</dbReference>
<accession>A0AAE2CWZ6</accession>
<keyword evidence="3 4" id="KW-0964">Secreted</keyword>
<name>A0AAE2CWZ6_9LAMI</name>
<dbReference type="InterPro" id="IPR004265">
    <property type="entry name" value="Dirigent"/>
</dbReference>
<comment type="similarity">
    <text evidence="1 4">Belongs to the plant dirigent protein family.</text>
</comment>
<evidence type="ECO:0000256" key="4">
    <source>
        <dbReference type="RuleBase" id="RU363099"/>
    </source>
</evidence>
<dbReference type="GO" id="GO:0009699">
    <property type="term" value="P:phenylpropanoid biosynthetic process"/>
    <property type="evidence" value="ECO:0007669"/>
    <property type="project" value="UniProtKB-ARBA"/>
</dbReference>
<evidence type="ECO:0000256" key="3">
    <source>
        <dbReference type="ARBA" id="ARBA00022525"/>
    </source>
</evidence>
<keyword evidence="4" id="KW-0052">Apoplast</keyword>
<evidence type="ECO:0000313" key="5">
    <source>
        <dbReference type="EMBL" id="KAK4437657.1"/>
    </source>
</evidence>
<comment type="function">
    <text evidence="4">Dirigent proteins impart stereoselectivity on the phenoxy radical-coupling reaction, yielding optically active lignans from two molecules of coniferyl alcohol in the biosynthesis of lignans, flavonolignans, and alkaloids and thus plays a central role in plant secondary metabolism.</text>
</comment>
<keyword evidence="4" id="KW-0732">Signal</keyword>
<proteinExistence type="inferred from homology"/>
<sequence>MAKQILLTLMVILISSLSVAIYASDPDTEVGSWFQPMGCNGNERTAKIHLYIQDFKGGRNKTVYEVAHASITSTSPTSFGLVQVLDFLMTAGLDLNSEPVGRFQGFYAASDMRIKAYTMDINYYFTSGPGRMNGSTINIAGREAIMEQQRELAVVGGTGMFRFARGYNFLSTYATIVENEYLILESTIYVTYQDESAPCN</sequence>
<dbReference type="Gene3D" id="2.40.480.10">
    <property type="entry name" value="Allene oxide cyclase-like"/>
    <property type="match status" value="1"/>
</dbReference>
<comment type="subcellular location">
    <subcellularLocation>
        <location evidence="4">Secreted</location>
        <location evidence="4">Extracellular space</location>
        <location evidence="4">Apoplast</location>
    </subcellularLocation>
</comment>
<organism evidence="5 6">
    <name type="scientific">Sesamum alatum</name>
    <dbReference type="NCBI Taxonomy" id="300844"/>
    <lineage>
        <taxon>Eukaryota</taxon>
        <taxon>Viridiplantae</taxon>
        <taxon>Streptophyta</taxon>
        <taxon>Embryophyta</taxon>
        <taxon>Tracheophyta</taxon>
        <taxon>Spermatophyta</taxon>
        <taxon>Magnoliopsida</taxon>
        <taxon>eudicotyledons</taxon>
        <taxon>Gunneridae</taxon>
        <taxon>Pentapetalae</taxon>
        <taxon>asterids</taxon>
        <taxon>lamiids</taxon>
        <taxon>Lamiales</taxon>
        <taxon>Pedaliaceae</taxon>
        <taxon>Sesamum</taxon>
    </lineage>
</organism>
<comment type="caution">
    <text evidence="5">The sequence shown here is derived from an EMBL/GenBank/DDBJ whole genome shotgun (WGS) entry which is preliminary data.</text>
</comment>
<reference evidence="5" key="2">
    <citation type="journal article" date="2024" name="Plant">
        <title>Genomic evolution and insights into agronomic trait innovations of Sesamum species.</title>
        <authorList>
            <person name="Miao H."/>
            <person name="Wang L."/>
            <person name="Qu L."/>
            <person name="Liu H."/>
            <person name="Sun Y."/>
            <person name="Le M."/>
            <person name="Wang Q."/>
            <person name="Wei S."/>
            <person name="Zheng Y."/>
            <person name="Lin W."/>
            <person name="Duan Y."/>
            <person name="Cao H."/>
            <person name="Xiong S."/>
            <person name="Wang X."/>
            <person name="Wei L."/>
            <person name="Li C."/>
            <person name="Ma Q."/>
            <person name="Ju M."/>
            <person name="Zhao R."/>
            <person name="Li G."/>
            <person name="Mu C."/>
            <person name="Tian Q."/>
            <person name="Mei H."/>
            <person name="Zhang T."/>
            <person name="Gao T."/>
            <person name="Zhang H."/>
        </authorList>
    </citation>
    <scope>NUCLEOTIDE SEQUENCE</scope>
    <source>
        <strain evidence="5">3651</strain>
    </source>
</reference>
<evidence type="ECO:0000256" key="1">
    <source>
        <dbReference type="ARBA" id="ARBA00010746"/>
    </source>
</evidence>
<feature type="signal peptide" evidence="4">
    <location>
        <begin position="1"/>
        <end position="23"/>
    </location>
</feature>
<comment type="subunit">
    <text evidence="2 4">Homodimer.</text>
</comment>
<evidence type="ECO:0000256" key="2">
    <source>
        <dbReference type="ARBA" id="ARBA00011738"/>
    </source>
</evidence>
<dbReference type="PANTHER" id="PTHR21495">
    <property type="entry name" value="NUCLEOPORIN-RELATED"/>
    <property type="match status" value="1"/>
</dbReference>
<feature type="chain" id="PRO_5041774871" description="Dirigent protein" evidence="4">
    <location>
        <begin position="24"/>
        <end position="200"/>
    </location>
</feature>
<protein>
    <recommendedName>
        <fullName evidence="4">Dirigent protein</fullName>
    </recommendedName>
</protein>